<gene>
    <name evidence="1" type="ORF">FC70_GL001751</name>
</gene>
<keyword evidence="2" id="KW-1185">Reference proteome</keyword>
<dbReference type="Proteomes" id="UP000051697">
    <property type="component" value="Unassembled WGS sequence"/>
</dbReference>
<accession>A0A0R1RI81</accession>
<dbReference type="InterPro" id="IPR009681">
    <property type="entry name" value="Phage_TAC_Siphoviridae"/>
</dbReference>
<dbReference type="OrthoDB" id="10015704at2"/>
<evidence type="ECO:0000313" key="1">
    <source>
        <dbReference type="EMBL" id="KRL54948.1"/>
    </source>
</evidence>
<dbReference type="AlphaFoldDB" id="A0A0R1RI81"/>
<dbReference type="KEGG" id="lol:LACOL_0827"/>
<comment type="caution">
    <text evidence="1">The sequence shown here is derived from an EMBL/GenBank/DDBJ whole genome shotgun (WGS) entry which is preliminary data.</text>
</comment>
<organism evidence="1 2">
    <name type="scientific">Paucilactobacillus oligofermentans DSM 15707 = LMG 22743</name>
    <dbReference type="NCBI Taxonomy" id="1423778"/>
    <lineage>
        <taxon>Bacteria</taxon>
        <taxon>Bacillati</taxon>
        <taxon>Bacillota</taxon>
        <taxon>Bacilli</taxon>
        <taxon>Lactobacillales</taxon>
        <taxon>Lactobacillaceae</taxon>
        <taxon>Paucilactobacillus</taxon>
    </lineage>
</organism>
<evidence type="ECO:0000313" key="2">
    <source>
        <dbReference type="Proteomes" id="UP000051697"/>
    </source>
</evidence>
<proteinExistence type="predicted"/>
<dbReference type="Pfam" id="PF06896">
    <property type="entry name" value="Phage_TAC_3"/>
    <property type="match status" value="1"/>
</dbReference>
<dbReference type="RefSeq" id="WP_057890660.1">
    <property type="nucleotide sequence ID" value="NZ_AZFE01000032.1"/>
</dbReference>
<dbReference type="EMBL" id="AZFE01000032">
    <property type="protein sequence ID" value="KRL54948.1"/>
    <property type="molecule type" value="Genomic_DNA"/>
</dbReference>
<dbReference type="PATRIC" id="fig|1423778.4.peg.1790"/>
<name>A0A0R1RI81_9LACO</name>
<sequence>MSIKIKVNELNKDKPFFVKTTNANMRLVLNFQLLLAKSDDLSEQAKEDADSVKSSDMLKEQLKIIDSTTELIQNILHLNEKQLKRLDDMETEDSILLANRITMRMNGFTEKEIQKMYEEDVDDEGKE</sequence>
<protein>
    <submittedName>
        <fullName evidence="1">Uncharacterized protein</fullName>
    </submittedName>
</protein>
<dbReference type="STRING" id="1423778.FC70_GL001751"/>
<reference evidence="1 2" key="1">
    <citation type="journal article" date="2015" name="Genome Announc.">
        <title>Expanding the biotechnology potential of lactobacilli through comparative genomics of 213 strains and associated genera.</title>
        <authorList>
            <person name="Sun Z."/>
            <person name="Harris H.M."/>
            <person name="McCann A."/>
            <person name="Guo C."/>
            <person name="Argimon S."/>
            <person name="Zhang W."/>
            <person name="Yang X."/>
            <person name="Jeffery I.B."/>
            <person name="Cooney J.C."/>
            <person name="Kagawa T.F."/>
            <person name="Liu W."/>
            <person name="Song Y."/>
            <person name="Salvetti E."/>
            <person name="Wrobel A."/>
            <person name="Rasinkangas P."/>
            <person name="Parkhill J."/>
            <person name="Rea M.C."/>
            <person name="O'Sullivan O."/>
            <person name="Ritari J."/>
            <person name="Douillard F.P."/>
            <person name="Paul Ross R."/>
            <person name="Yang R."/>
            <person name="Briner A.E."/>
            <person name="Felis G.E."/>
            <person name="de Vos W.M."/>
            <person name="Barrangou R."/>
            <person name="Klaenhammer T.R."/>
            <person name="Caufield P.W."/>
            <person name="Cui Y."/>
            <person name="Zhang H."/>
            <person name="O'Toole P.W."/>
        </authorList>
    </citation>
    <scope>NUCLEOTIDE SEQUENCE [LARGE SCALE GENOMIC DNA]</scope>
    <source>
        <strain evidence="1 2">DSM 15707</strain>
    </source>
</reference>